<protein>
    <submittedName>
        <fullName evidence="3">Uncharacterized protein</fullName>
    </submittedName>
</protein>
<accession>A0A9W8R1P5</accession>
<keyword evidence="2" id="KW-0560">Oxidoreductase</keyword>
<name>A0A9W8R1P5_9HYPO</name>
<proteinExistence type="inferred from homology"/>
<dbReference type="AlphaFoldDB" id="A0A9W8R1P5"/>
<reference evidence="3" key="1">
    <citation type="submission" date="2022-09" db="EMBL/GenBank/DDBJ databases">
        <title>Fusarium specimens isolated from Avocado Roots.</title>
        <authorList>
            <person name="Stajich J."/>
            <person name="Roper C."/>
            <person name="Heimlech-Rivalta G."/>
        </authorList>
    </citation>
    <scope>NUCLEOTIDE SEQUENCE</scope>
    <source>
        <strain evidence="3">A02</strain>
    </source>
</reference>
<dbReference type="Proteomes" id="UP001152087">
    <property type="component" value="Unassembled WGS sequence"/>
</dbReference>
<evidence type="ECO:0000313" key="3">
    <source>
        <dbReference type="EMBL" id="KAJ4182210.1"/>
    </source>
</evidence>
<comment type="caution">
    <text evidence="3">The sequence shown here is derived from an EMBL/GenBank/DDBJ whole genome shotgun (WGS) entry which is preliminary data.</text>
</comment>
<evidence type="ECO:0000313" key="4">
    <source>
        <dbReference type="Proteomes" id="UP001152087"/>
    </source>
</evidence>
<dbReference type="PANTHER" id="PTHR24320:SF152">
    <property type="entry name" value="SHORT-CHAIN DEHYDROGENASE_REDUCTASE FAMILY PROTEIN"/>
    <property type="match status" value="1"/>
</dbReference>
<dbReference type="Gene3D" id="3.40.50.720">
    <property type="entry name" value="NAD(P)-binding Rossmann-like Domain"/>
    <property type="match status" value="1"/>
</dbReference>
<comment type="similarity">
    <text evidence="1">Belongs to the short-chain dehydrogenases/reductases (SDR) family.</text>
</comment>
<dbReference type="EMBL" id="JAOQAV010000036">
    <property type="protein sequence ID" value="KAJ4182210.1"/>
    <property type="molecule type" value="Genomic_DNA"/>
</dbReference>
<dbReference type="PANTHER" id="PTHR24320">
    <property type="entry name" value="RETINOL DEHYDROGENASE"/>
    <property type="match status" value="1"/>
</dbReference>
<organism evidence="3 4">
    <name type="scientific">Fusarium falciforme</name>
    <dbReference type="NCBI Taxonomy" id="195108"/>
    <lineage>
        <taxon>Eukaryota</taxon>
        <taxon>Fungi</taxon>
        <taxon>Dikarya</taxon>
        <taxon>Ascomycota</taxon>
        <taxon>Pezizomycotina</taxon>
        <taxon>Sordariomycetes</taxon>
        <taxon>Hypocreomycetidae</taxon>
        <taxon>Hypocreales</taxon>
        <taxon>Nectriaceae</taxon>
        <taxon>Fusarium</taxon>
        <taxon>Fusarium solani species complex</taxon>
    </lineage>
</organism>
<keyword evidence="4" id="KW-1185">Reference proteome</keyword>
<evidence type="ECO:0000256" key="2">
    <source>
        <dbReference type="ARBA" id="ARBA00023002"/>
    </source>
</evidence>
<dbReference type="OrthoDB" id="191139at2759"/>
<sequence>MALPSYQKSKDGIEVQFAVNYLGHFLFINLLVDKLLAGDATVVTYTRWVDKNGNLNSAIKVKTLAEGAATGIIAAFDRRISNEQGYFLADGALTERGLLPAAVDPTIAAKLWSISEKLIK</sequence>
<dbReference type="GO" id="GO:0016491">
    <property type="term" value="F:oxidoreductase activity"/>
    <property type="evidence" value="ECO:0007669"/>
    <property type="project" value="UniProtKB-KW"/>
</dbReference>
<evidence type="ECO:0000256" key="1">
    <source>
        <dbReference type="ARBA" id="ARBA00006484"/>
    </source>
</evidence>
<gene>
    <name evidence="3" type="ORF">NW755_010595</name>
</gene>